<name>A0A0F9RV79_9ZZZZ</name>
<protein>
    <submittedName>
        <fullName evidence="1">Uncharacterized protein</fullName>
    </submittedName>
</protein>
<dbReference type="EMBL" id="LAZR01000698">
    <property type="protein sequence ID" value="KKN60350.1"/>
    <property type="molecule type" value="Genomic_DNA"/>
</dbReference>
<sequence length="71" mass="8136">MPKLKFVKPIGGFHGVSVVFPTLKDIIEHEVKKIIVNQGYPRFVTHLLVKKFEIENKKKFNALGAISCHNY</sequence>
<evidence type="ECO:0000313" key="1">
    <source>
        <dbReference type="EMBL" id="KKN60350.1"/>
    </source>
</evidence>
<accession>A0A0F9RV79</accession>
<reference evidence="1" key="1">
    <citation type="journal article" date="2015" name="Nature">
        <title>Complex archaea that bridge the gap between prokaryotes and eukaryotes.</title>
        <authorList>
            <person name="Spang A."/>
            <person name="Saw J.H."/>
            <person name="Jorgensen S.L."/>
            <person name="Zaremba-Niedzwiedzka K."/>
            <person name="Martijn J."/>
            <person name="Lind A.E."/>
            <person name="van Eijk R."/>
            <person name="Schleper C."/>
            <person name="Guy L."/>
            <person name="Ettema T.J."/>
        </authorList>
    </citation>
    <scope>NUCLEOTIDE SEQUENCE</scope>
</reference>
<comment type="caution">
    <text evidence="1">The sequence shown here is derived from an EMBL/GenBank/DDBJ whole genome shotgun (WGS) entry which is preliminary data.</text>
</comment>
<dbReference type="AlphaFoldDB" id="A0A0F9RV79"/>
<gene>
    <name evidence="1" type="ORF">LCGC14_0532640</name>
</gene>
<proteinExistence type="predicted"/>
<organism evidence="1">
    <name type="scientific">marine sediment metagenome</name>
    <dbReference type="NCBI Taxonomy" id="412755"/>
    <lineage>
        <taxon>unclassified sequences</taxon>
        <taxon>metagenomes</taxon>
        <taxon>ecological metagenomes</taxon>
    </lineage>
</organism>